<dbReference type="CDD" id="cd00609">
    <property type="entry name" value="AAT_like"/>
    <property type="match status" value="1"/>
</dbReference>
<evidence type="ECO:0000256" key="6">
    <source>
        <dbReference type="RuleBase" id="RU000481"/>
    </source>
</evidence>
<dbReference type="InterPro" id="IPR004838">
    <property type="entry name" value="NHTrfase_class1_PyrdxlP-BS"/>
</dbReference>
<dbReference type="Pfam" id="PF00155">
    <property type="entry name" value="Aminotran_1_2"/>
    <property type="match status" value="1"/>
</dbReference>
<keyword evidence="3 6" id="KW-0032">Aminotransferase</keyword>
<dbReference type="InterPro" id="IPR015422">
    <property type="entry name" value="PyrdxlP-dep_Trfase_small"/>
</dbReference>
<dbReference type="PANTHER" id="PTHR46383:SF1">
    <property type="entry name" value="ASPARTATE AMINOTRANSFERASE"/>
    <property type="match status" value="1"/>
</dbReference>
<proteinExistence type="inferred from homology"/>
<evidence type="ECO:0000256" key="1">
    <source>
        <dbReference type="ARBA" id="ARBA00001933"/>
    </source>
</evidence>
<dbReference type="SUPFAM" id="SSF53383">
    <property type="entry name" value="PLP-dependent transferases"/>
    <property type="match status" value="1"/>
</dbReference>
<evidence type="ECO:0000256" key="4">
    <source>
        <dbReference type="ARBA" id="ARBA00022679"/>
    </source>
</evidence>
<feature type="domain" description="Aminotransferase class I/classII large" evidence="7">
    <location>
        <begin position="30"/>
        <end position="384"/>
    </location>
</feature>
<dbReference type="Proteomes" id="UP000037392">
    <property type="component" value="Unassembled WGS sequence"/>
</dbReference>
<dbReference type="InterPro" id="IPR015424">
    <property type="entry name" value="PyrdxlP-dep_Trfase"/>
</dbReference>
<dbReference type="InterPro" id="IPR050596">
    <property type="entry name" value="AspAT/PAT-like"/>
</dbReference>
<sequence>MNSFTNSEVNLEVLKKRAYNMRWAEVEEGMIPLTAADPDFPAPREIADSLIEYIKGGYFSYTPKRGFPEFGESLARAVKNRKNEDIDPKLVLPVDSAARGMHIIAQAVLTPGDEALVFDPVDFLFKTSMEAAGAKVNLFPMKFREDGTIDFSDIESYITPKTKMLGLCNPHNPLGKVYPVKDLEYLLDLSEKYGFYIMNDEIWSDIVYSDAEFNSICSLGKARNKRTLSVFGFSKSFGIAGLRAGCIYCQDEDIFEKLVEASLVDTTIGGISSLSQIAAIACLDKCYGWLDQFVAHLQSNRDYALERLNQIPGVKCYRPQATFVIFPDVSELPMSSEELVEYLKKEEKLAIVPGGKQFFGPGSEGHVRICLATSREILKEGLDRMERGIRKLVKEA</sequence>
<dbReference type="Gene3D" id="3.90.1150.10">
    <property type="entry name" value="Aspartate Aminotransferase, domain 1"/>
    <property type="match status" value="1"/>
</dbReference>
<comment type="caution">
    <text evidence="8">The sequence shown here is derived from an EMBL/GenBank/DDBJ whole genome shotgun (WGS) entry which is preliminary data.</text>
</comment>
<dbReference type="GeneID" id="93166873"/>
<dbReference type="PROSITE" id="PS00105">
    <property type="entry name" value="AA_TRANSFER_CLASS_1"/>
    <property type="match status" value="1"/>
</dbReference>
<evidence type="ECO:0000256" key="5">
    <source>
        <dbReference type="ARBA" id="ARBA00022898"/>
    </source>
</evidence>
<dbReference type="EMBL" id="ADLK01000066">
    <property type="protein sequence ID" value="KMW09300.1"/>
    <property type="molecule type" value="Genomic_DNA"/>
</dbReference>
<keyword evidence="5" id="KW-0663">Pyridoxal phosphate</keyword>
<reference evidence="8 9" key="1">
    <citation type="submission" date="2011-04" db="EMBL/GenBank/DDBJ databases">
        <title>The Genome Sequence of Clostridium citroniae WAL-19142.</title>
        <authorList>
            <consortium name="The Broad Institute Genome Sequencing Platform"/>
            <person name="Earl A."/>
            <person name="Ward D."/>
            <person name="Feldgarden M."/>
            <person name="Gevers D."/>
            <person name="Warren Y.A."/>
            <person name="Tyrrell K.L."/>
            <person name="Citron D.M."/>
            <person name="Goldstein E.J."/>
            <person name="Daigneault M."/>
            <person name="Allen-Vercoe E."/>
            <person name="Young S.K."/>
            <person name="Zeng Q."/>
            <person name="Gargeya S."/>
            <person name="Fitzgerald M."/>
            <person name="Haas B."/>
            <person name="Abouelleil A."/>
            <person name="Alvarado L."/>
            <person name="Arachchi H.M."/>
            <person name="Berlin A."/>
            <person name="Brown A."/>
            <person name="Chapman S.B."/>
            <person name="Chen Z."/>
            <person name="Dunbar C."/>
            <person name="Freedman E."/>
            <person name="Gearin G."/>
            <person name="Gellesch M."/>
            <person name="Goldberg J."/>
            <person name="Griggs A."/>
            <person name="Gujja S."/>
            <person name="Heilman E.R."/>
            <person name="Heiman D."/>
            <person name="Howarth C."/>
            <person name="Larson L."/>
            <person name="Lui A."/>
            <person name="MacDonald P.J."/>
            <person name="Mehta T."/>
            <person name="Montmayeur A."/>
            <person name="Murphy C."/>
            <person name="Neiman D."/>
            <person name="Pearson M."/>
            <person name="Priest M."/>
            <person name="Roberts A."/>
            <person name="Saif S."/>
            <person name="Shea T."/>
            <person name="Shenoy N."/>
            <person name="Sisk P."/>
            <person name="Stolte C."/>
            <person name="Sykes S."/>
            <person name="White J."/>
            <person name="Yandava C."/>
            <person name="Wortman J."/>
            <person name="Nusbaum C."/>
            <person name="Birren B."/>
        </authorList>
    </citation>
    <scope>NUCLEOTIDE SEQUENCE [LARGE SCALE GENOMIC DNA]</scope>
    <source>
        <strain evidence="8 9">WAL-19142</strain>
    </source>
</reference>
<protein>
    <recommendedName>
        <fullName evidence="6">Aminotransferase</fullName>
        <ecNumber evidence="6">2.6.1.-</ecNumber>
    </recommendedName>
</protein>
<dbReference type="GO" id="GO:0030170">
    <property type="term" value="F:pyridoxal phosphate binding"/>
    <property type="evidence" value="ECO:0007669"/>
    <property type="project" value="InterPro"/>
</dbReference>
<dbReference type="Gene3D" id="3.40.640.10">
    <property type="entry name" value="Type I PLP-dependent aspartate aminotransferase-like (Major domain)"/>
    <property type="match status" value="1"/>
</dbReference>
<keyword evidence="4 6" id="KW-0808">Transferase</keyword>
<evidence type="ECO:0000256" key="3">
    <source>
        <dbReference type="ARBA" id="ARBA00022576"/>
    </source>
</evidence>
<dbReference type="AlphaFoldDB" id="A0A0J9E1F0"/>
<dbReference type="RefSeq" id="WP_007864092.1">
    <property type="nucleotide sequence ID" value="NZ_KQ235890.1"/>
</dbReference>
<dbReference type="InterPro" id="IPR015421">
    <property type="entry name" value="PyrdxlP-dep_Trfase_major"/>
</dbReference>
<evidence type="ECO:0000259" key="7">
    <source>
        <dbReference type="Pfam" id="PF00155"/>
    </source>
</evidence>
<evidence type="ECO:0000313" key="9">
    <source>
        <dbReference type="Proteomes" id="UP000037392"/>
    </source>
</evidence>
<comment type="cofactor">
    <cofactor evidence="1 6">
        <name>pyridoxal 5'-phosphate</name>
        <dbReference type="ChEBI" id="CHEBI:597326"/>
    </cofactor>
</comment>
<accession>A0A0J9E1F0</accession>
<name>A0A0J9E1F0_9FIRM</name>
<dbReference type="EC" id="2.6.1.-" evidence="6"/>
<dbReference type="GO" id="GO:0006520">
    <property type="term" value="P:amino acid metabolic process"/>
    <property type="evidence" value="ECO:0007669"/>
    <property type="project" value="InterPro"/>
</dbReference>
<evidence type="ECO:0000313" key="8">
    <source>
        <dbReference type="EMBL" id="KMW09300.1"/>
    </source>
</evidence>
<organism evidence="8 9">
    <name type="scientific">[Clostridium] citroniae WAL-19142</name>
    <dbReference type="NCBI Taxonomy" id="742734"/>
    <lineage>
        <taxon>Bacteria</taxon>
        <taxon>Bacillati</taxon>
        <taxon>Bacillota</taxon>
        <taxon>Clostridia</taxon>
        <taxon>Lachnospirales</taxon>
        <taxon>Lachnospiraceae</taxon>
        <taxon>Enterocloster</taxon>
    </lineage>
</organism>
<dbReference type="GO" id="GO:0008483">
    <property type="term" value="F:transaminase activity"/>
    <property type="evidence" value="ECO:0007669"/>
    <property type="project" value="UniProtKB-KW"/>
</dbReference>
<dbReference type="PANTHER" id="PTHR46383">
    <property type="entry name" value="ASPARTATE AMINOTRANSFERASE"/>
    <property type="match status" value="1"/>
</dbReference>
<gene>
    <name evidence="8" type="ORF">HMPREF9470_05662</name>
</gene>
<dbReference type="OrthoDB" id="9802872at2"/>
<evidence type="ECO:0000256" key="2">
    <source>
        <dbReference type="ARBA" id="ARBA00007441"/>
    </source>
</evidence>
<comment type="similarity">
    <text evidence="2 6">Belongs to the class-I pyridoxal-phosphate-dependent aminotransferase family.</text>
</comment>
<dbReference type="PATRIC" id="fig|742734.4.peg.6070"/>
<dbReference type="PRINTS" id="PR00753">
    <property type="entry name" value="ACCSYNTHASE"/>
</dbReference>
<dbReference type="InterPro" id="IPR004839">
    <property type="entry name" value="Aminotransferase_I/II_large"/>
</dbReference>